<proteinExistence type="predicted"/>
<name>A0YCX2_9GAMM</name>
<evidence type="ECO:0000256" key="1">
    <source>
        <dbReference type="SAM" id="Phobius"/>
    </source>
</evidence>
<feature type="transmembrane region" description="Helical" evidence="1">
    <location>
        <begin position="156"/>
        <end position="175"/>
    </location>
</feature>
<evidence type="ECO:0008006" key="4">
    <source>
        <dbReference type="Google" id="ProtNLM"/>
    </source>
</evidence>
<dbReference type="InterPro" id="IPR021836">
    <property type="entry name" value="DUF3429"/>
</dbReference>
<keyword evidence="3" id="KW-1185">Reference proteome</keyword>
<dbReference type="STRING" id="247633.GP2143_08824"/>
<comment type="caution">
    <text evidence="2">The sequence shown here is derived from an EMBL/GenBank/DDBJ whole genome shotgun (WGS) entry which is preliminary data.</text>
</comment>
<keyword evidence="1" id="KW-0472">Membrane</keyword>
<evidence type="ECO:0000313" key="2">
    <source>
        <dbReference type="EMBL" id="EAW31641.1"/>
    </source>
</evidence>
<organism evidence="2 3">
    <name type="scientific">marine gamma proteobacterium HTCC2143</name>
    <dbReference type="NCBI Taxonomy" id="247633"/>
    <lineage>
        <taxon>Bacteria</taxon>
        <taxon>Pseudomonadati</taxon>
        <taxon>Pseudomonadota</taxon>
        <taxon>Gammaproteobacteria</taxon>
        <taxon>Cellvibrionales</taxon>
        <taxon>Spongiibacteraceae</taxon>
        <taxon>BD1-7 clade</taxon>
    </lineage>
</organism>
<dbReference type="AlphaFoldDB" id="A0YCX2"/>
<keyword evidence="1" id="KW-1133">Transmembrane helix</keyword>
<feature type="transmembrane region" description="Helical" evidence="1">
    <location>
        <begin position="87"/>
        <end position="109"/>
    </location>
</feature>
<dbReference type="OrthoDB" id="8591832at2"/>
<sequence length="179" mass="19262">MPDQVHLEKKRYSLTAMLGDAGSLPFIMLAGLMVFAHLNGAGLESVSLAGLYPAHVFIAYSAVILTFLGGALWERSRRAESGGSSDLAKAMIVLSNFVALTAWACLLLATVGATMMIFAVCLLAGGFLSLLWADVMTESRYFTLKLLSSSYGLMRVRITSLVVLLHILVAALMFLELNV</sequence>
<feature type="transmembrane region" description="Helical" evidence="1">
    <location>
        <begin position="56"/>
        <end position="75"/>
    </location>
</feature>
<feature type="transmembrane region" description="Helical" evidence="1">
    <location>
        <begin position="12"/>
        <end position="36"/>
    </location>
</feature>
<dbReference type="eggNOG" id="ENOG5030IHX">
    <property type="taxonomic scope" value="Bacteria"/>
</dbReference>
<protein>
    <recommendedName>
        <fullName evidence="4">DUF3429 domain-containing protein</fullName>
    </recommendedName>
</protein>
<reference evidence="2 3" key="1">
    <citation type="journal article" date="2010" name="J. Bacteriol.">
        <title>Genome sequence of the oligotrophic marine Gammaproteobacterium HTCC2143, isolated from the Oregon Coast.</title>
        <authorList>
            <person name="Oh H.M."/>
            <person name="Kang I."/>
            <person name="Ferriera S."/>
            <person name="Giovannoni S.J."/>
            <person name="Cho J.C."/>
        </authorList>
    </citation>
    <scope>NUCLEOTIDE SEQUENCE [LARGE SCALE GENOMIC DNA]</scope>
    <source>
        <strain evidence="2 3">HTCC2143</strain>
    </source>
</reference>
<gene>
    <name evidence="2" type="ORF">GP2143_08824</name>
</gene>
<dbReference type="Proteomes" id="UP000004931">
    <property type="component" value="Unassembled WGS sequence"/>
</dbReference>
<keyword evidence="1" id="KW-0812">Transmembrane</keyword>
<feature type="transmembrane region" description="Helical" evidence="1">
    <location>
        <begin position="115"/>
        <end position="135"/>
    </location>
</feature>
<evidence type="ECO:0000313" key="3">
    <source>
        <dbReference type="Proteomes" id="UP000004931"/>
    </source>
</evidence>
<dbReference type="Pfam" id="PF11911">
    <property type="entry name" value="DUF3429"/>
    <property type="match status" value="1"/>
</dbReference>
<accession>A0YCX2</accession>
<dbReference type="EMBL" id="AAVT01000003">
    <property type="protein sequence ID" value="EAW31641.1"/>
    <property type="molecule type" value="Genomic_DNA"/>
</dbReference>